<sequence>KLFRIFFLIQLIKLLEKYNYFVSSYSFLLKLINRYINLSFFTNILTLYLSFFNFHSLLLNFFTLYTFILSISYLNFSQSDKLIQIHQDSIFLNQNFFKFSSKNQILFIEFMNVQKLSAFTKVFVFYFQIIFIGFFLCNNLFLFIYLFIFLTQISFLFNYKSIQFIKINRKLLFLQDFFLFYIKTQFYECLFFNPYTQYKFFLLLNYKEFYVKLKQNHQFFF</sequence>
<feature type="non-terminal residue" evidence="2">
    <location>
        <position position="1"/>
    </location>
</feature>
<proteinExistence type="predicted"/>
<protein>
    <recommendedName>
        <fullName evidence="4">Transmembrane protein</fullName>
    </recommendedName>
</protein>
<feature type="transmembrane region" description="Helical" evidence="1">
    <location>
        <begin position="57"/>
        <end position="76"/>
    </location>
</feature>
<evidence type="ECO:0000313" key="2">
    <source>
        <dbReference type="EMBL" id="EGR31173.1"/>
    </source>
</evidence>
<feature type="transmembrane region" description="Helical" evidence="1">
    <location>
        <begin position="35"/>
        <end position="51"/>
    </location>
</feature>
<dbReference type="InParanoid" id="G0QUD6"/>
<feature type="transmembrane region" description="Helical" evidence="1">
    <location>
        <begin position="118"/>
        <end position="136"/>
    </location>
</feature>
<dbReference type="GeneID" id="14907309"/>
<name>G0QUD6_ICHMU</name>
<accession>G0QUD6</accession>
<organism evidence="2 3">
    <name type="scientific">Ichthyophthirius multifiliis</name>
    <name type="common">White spot disease agent</name>
    <name type="synonym">Ich</name>
    <dbReference type="NCBI Taxonomy" id="5932"/>
    <lineage>
        <taxon>Eukaryota</taxon>
        <taxon>Sar</taxon>
        <taxon>Alveolata</taxon>
        <taxon>Ciliophora</taxon>
        <taxon>Intramacronucleata</taxon>
        <taxon>Oligohymenophorea</taxon>
        <taxon>Hymenostomatida</taxon>
        <taxon>Ophryoglenina</taxon>
        <taxon>Ichthyophthirius</taxon>
    </lineage>
</organism>
<dbReference type="Proteomes" id="UP000008983">
    <property type="component" value="Unassembled WGS sequence"/>
</dbReference>
<dbReference type="AlphaFoldDB" id="G0QUD6"/>
<evidence type="ECO:0008006" key="4">
    <source>
        <dbReference type="Google" id="ProtNLM"/>
    </source>
</evidence>
<gene>
    <name evidence="2" type="ORF">IMG5_116440</name>
</gene>
<dbReference type="RefSeq" id="XP_004034659.1">
    <property type="nucleotide sequence ID" value="XM_004034611.1"/>
</dbReference>
<reference evidence="2 3" key="1">
    <citation type="submission" date="2011-07" db="EMBL/GenBank/DDBJ databases">
        <authorList>
            <person name="Coyne R."/>
            <person name="Brami D."/>
            <person name="Johnson J."/>
            <person name="Hostetler J."/>
            <person name="Hannick L."/>
            <person name="Clark T."/>
            <person name="Cassidy-Hanley D."/>
            <person name="Inman J."/>
        </authorList>
    </citation>
    <scope>NUCLEOTIDE SEQUENCE [LARGE SCALE GENOMIC DNA]</scope>
    <source>
        <strain evidence="2 3">G5</strain>
    </source>
</reference>
<evidence type="ECO:0000256" key="1">
    <source>
        <dbReference type="SAM" id="Phobius"/>
    </source>
</evidence>
<keyword evidence="1" id="KW-0812">Transmembrane</keyword>
<keyword evidence="1" id="KW-0472">Membrane</keyword>
<feature type="transmembrane region" description="Helical" evidence="1">
    <location>
        <begin position="142"/>
        <end position="159"/>
    </location>
</feature>
<keyword evidence="3" id="KW-1185">Reference proteome</keyword>
<keyword evidence="1" id="KW-1133">Transmembrane helix</keyword>
<dbReference type="EMBL" id="GL983908">
    <property type="protein sequence ID" value="EGR31173.1"/>
    <property type="molecule type" value="Genomic_DNA"/>
</dbReference>
<evidence type="ECO:0000313" key="3">
    <source>
        <dbReference type="Proteomes" id="UP000008983"/>
    </source>
</evidence>